<organism evidence="1 2">
    <name type="scientific">Paenibacillus alginolyticus</name>
    <dbReference type="NCBI Taxonomy" id="59839"/>
    <lineage>
        <taxon>Bacteria</taxon>
        <taxon>Bacillati</taxon>
        <taxon>Bacillota</taxon>
        <taxon>Bacilli</taxon>
        <taxon>Bacillales</taxon>
        <taxon>Paenibacillaceae</taxon>
        <taxon>Paenibacillus</taxon>
    </lineage>
</organism>
<keyword evidence="2" id="KW-1185">Reference proteome</keyword>
<proteinExistence type="predicted"/>
<name>A0ABT4GHR1_9BACL</name>
<evidence type="ECO:0000313" key="2">
    <source>
        <dbReference type="Proteomes" id="UP001527099"/>
    </source>
</evidence>
<dbReference type="Proteomes" id="UP001527099">
    <property type="component" value="Unassembled WGS sequence"/>
</dbReference>
<reference evidence="1 2" key="1">
    <citation type="submission" date="2022-05" db="EMBL/GenBank/DDBJ databases">
        <title>Genome Sequencing of Bee-Associated Microbes.</title>
        <authorList>
            <person name="Dunlap C."/>
        </authorList>
    </citation>
    <scope>NUCLEOTIDE SEQUENCE [LARGE SCALE GENOMIC DNA]</scope>
    <source>
        <strain evidence="1 2">NRRL B-14421</strain>
    </source>
</reference>
<dbReference type="RefSeq" id="WP_154669656.1">
    <property type="nucleotide sequence ID" value="NZ_JAMDMW010000076.1"/>
</dbReference>
<dbReference type="EMBL" id="JAMDMX010000076">
    <property type="protein sequence ID" value="MCY9695568.1"/>
    <property type="molecule type" value="Genomic_DNA"/>
</dbReference>
<sequence>MDIGQFDPSLNMKLEELVSLLFLNMVERIRTGDQAKMVREILQHFSSLR</sequence>
<accession>A0ABT4GHR1</accession>
<gene>
    <name evidence="1" type="ORF">M5X19_22070</name>
</gene>
<protein>
    <submittedName>
        <fullName evidence="1">Uncharacterized protein</fullName>
    </submittedName>
</protein>
<comment type="caution">
    <text evidence="1">The sequence shown here is derived from an EMBL/GenBank/DDBJ whole genome shotgun (WGS) entry which is preliminary data.</text>
</comment>
<evidence type="ECO:0000313" key="1">
    <source>
        <dbReference type="EMBL" id="MCY9695568.1"/>
    </source>
</evidence>